<keyword evidence="3" id="KW-1185">Reference proteome</keyword>
<dbReference type="Gene3D" id="1.20.1050.10">
    <property type="match status" value="1"/>
</dbReference>
<dbReference type="CDD" id="cd03205">
    <property type="entry name" value="GST_C_6"/>
    <property type="match status" value="1"/>
</dbReference>
<dbReference type="Pfam" id="PF13417">
    <property type="entry name" value="GST_N_3"/>
    <property type="match status" value="1"/>
</dbReference>
<proteinExistence type="predicted"/>
<dbReference type="OrthoDB" id="9795329at2"/>
<name>A0A432V3K4_9HYPH</name>
<gene>
    <name evidence="2" type="ORF">EET67_16675</name>
</gene>
<protein>
    <submittedName>
        <fullName evidence="2">Glutathione S-transferase</fullName>
    </submittedName>
</protein>
<sequence length="205" mass="22970">MTIMKMRLLGSPTSPFVRKVRVLIHETGFEDRVLFDRIVPRDRGNDLREHNPLGKVPALVTGDGLSLLESSLICDWICQELPGAGRFLPPHRRWAVLTTQALADGLLEAGLLMRSESLRPESEQSPDWIARQLERVQDTLANLGGNMAWCQDEPDLGQIAVACALGWLEFRFPEVGWVADDSDLAGWYRDFATRQSMVSTAPDKD</sequence>
<dbReference type="EMBL" id="RKST01000017">
    <property type="protein sequence ID" value="RUM96622.1"/>
    <property type="molecule type" value="Genomic_DNA"/>
</dbReference>
<reference evidence="2 3" key="1">
    <citation type="submission" date="2018-11" db="EMBL/GenBank/DDBJ databases">
        <title>Pseudaminobacter arsenicus sp. nov., an arsenic-resistant bacterium isolated from arsenic-rich aquifers.</title>
        <authorList>
            <person name="Mu Y."/>
        </authorList>
    </citation>
    <scope>NUCLEOTIDE SEQUENCE [LARGE SCALE GENOMIC DNA]</scope>
    <source>
        <strain evidence="2 3">CB3</strain>
    </source>
</reference>
<dbReference type="SUPFAM" id="SSF47616">
    <property type="entry name" value="GST C-terminal domain-like"/>
    <property type="match status" value="1"/>
</dbReference>
<keyword evidence="2" id="KW-0808">Transferase</keyword>
<organism evidence="2 3">
    <name type="scientific">Borborobacter arsenicus</name>
    <dbReference type="NCBI Taxonomy" id="1851146"/>
    <lineage>
        <taxon>Bacteria</taxon>
        <taxon>Pseudomonadati</taxon>
        <taxon>Pseudomonadota</taxon>
        <taxon>Alphaproteobacteria</taxon>
        <taxon>Hyphomicrobiales</taxon>
        <taxon>Phyllobacteriaceae</taxon>
        <taxon>Borborobacter</taxon>
    </lineage>
</organism>
<comment type="caution">
    <text evidence="2">The sequence shown here is derived from an EMBL/GenBank/DDBJ whole genome shotgun (WGS) entry which is preliminary data.</text>
</comment>
<dbReference type="InterPro" id="IPR004045">
    <property type="entry name" value="Glutathione_S-Trfase_N"/>
</dbReference>
<dbReference type="SUPFAM" id="SSF52833">
    <property type="entry name" value="Thioredoxin-like"/>
    <property type="match status" value="1"/>
</dbReference>
<dbReference type="AlphaFoldDB" id="A0A432V3K4"/>
<dbReference type="Gene3D" id="3.40.30.10">
    <property type="entry name" value="Glutaredoxin"/>
    <property type="match status" value="1"/>
</dbReference>
<dbReference type="InterPro" id="IPR036282">
    <property type="entry name" value="Glutathione-S-Trfase_C_sf"/>
</dbReference>
<dbReference type="GO" id="GO:0016740">
    <property type="term" value="F:transferase activity"/>
    <property type="evidence" value="ECO:0007669"/>
    <property type="project" value="UniProtKB-KW"/>
</dbReference>
<dbReference type="Proteomes" id="UP000281647">
    <property type="component" value="Unassembled WGS sequence"/>
</dbReference>
<evidence type="ECO:0000313" key="3">
    <source>
        <dbReference type="Proteomes" id="UP000281647"/>
    </source>
</evidence>
<dbReference type="PROSITE" id="PS50404">
    <property type="entry name" value="GST_NTER"/>
    <property type="match status" value="1"/>
</dbReference>
<dbReference type="InterPro" id="IPR036249">
    <property type="entry name" value="Thioredoxin-like_sf"/>
</dbReference>
<evidence type="ECO:0000259" key="1">
    <source>
        <dbReference type="PROSITE" id="PS50404"/>
    </source>
</evidence>
<accession>A0A432V3K4</accession>
<dbReference type="Pfam" id="PF13410">
    <property type="entry name" value="GST_C_2"/>
    <property type="match status" value="1"/>
</dbReference>
<feature type="domain" description="GST N-terminal" evidence="1">
    <location>
        <begin position="4"/>
        <end position="85"/>
    </location>
</feature>
<evidence type="ECO:0000313" key="2">
    <source>
        <dbReference type="EMBL" id="RUM96622.1"/>
    </source>
</evidence>